<dbReference type="RefSeq" id="WP_067088982.1">
    <property type="nucleotide sequence ID" value="NZ_LWMV01000021.1"/>
</dbReference>
<evidence type="ECO:0000313" key="7">
    <source>
        <dbReference type="EMBL" id="KZX15983.1"/>
    </source>
</evidence>
<evidence type="ECO:0000256" key="4">
    <source>
        <dbReference type="ARBA" id="ARBA00035219"/>
    </source>
</evidence>
<dbReference type="AlphaFoldDB" id="A0A166DV49"/>
<dbReference type="PATRIC" id="fig|49547.3.peg.168"/>
<evidence type="ECO:0000256" key="6">
    <source>
        <dbReference type="SAM" id="MobiDB-lite"/>
    </source>
</evidence>
<dbReference type="OrthoDB" id="6295at2157"/>
<keyword evidence="2 5" id="KW-0689">Ribosomal protein</keyword>
<dbReference type="GO" id="GO:0003735">
    <property type="term" value="F:structural constituent of ribosome"/>
    <property type="evidence" value="ECO:0007669"/>
    <property type="project" value="InterPro"/>
</dbReference>
<dbReference type="InterPro" id="IPR036948">
    <property type="entry name" value="Ribosomal_eL21_sf"/>
</dbReference>
<dbReference type="Gene3D" id="2.30.30.70">
    <property type="entry name" value="Ribosomal protein L21"/>
    <property type="match status" value="1"/>
</dbReference>
<dbReference type="InterPro" id="IPR008991">
    <property type="entry name" value="Translation_prot_SH3-like_sf"/>
</dbReference>
<dbReference type="EMBL" id="LWMV01000021">
    <property type="protein sequence ID" value="KZX15983.1"/>
    <property type="molecule type" value="Genomic_DNA"/>
</dbReference>
<dbReference type="Proteomes" id="UP000077245">
    <property type="component" value="Unassembled WGS sequence"/>
</dbReference>
<evidence type="ECO:0000256" key="3">
    <source>
        <dbReference type="ARBA" id="ARBA00023274"/>
    </source>
</evidence>
<proteinExistence type="inferred from homology"/>
<sequence length="98" mass="11207">MQRSRGTRSKTRKKLTSVKRPGRSNPITKKLQRFQEDDLVHIIIDPSVHKGQPHPRFHGKTGKIIGAKGRAYVLGINDKNKAKELIVRPEHLKLQDPE</sequence>
<dbReference type="GO" id="GO:0006412">
    <property type="term" value="P:translation"/>
    <property type="evidence" value="ECO:0007669"/>
    <property type="project" value="UniProtKB-UniRule"/>
</dbReference>
<dbReference type="InterPro" id="IPR001147">
    <property type="entry name" value="Ribosomal_eL21"/>
</dbReference>
<evidence type="ECO:0000313" key="8">
    <source>
        <dbReference type="Proteomes" id="UP000077245"/>
    </source>
</evidence>
<feature type="region of interest" description="Disordered" evidence="6">
    <location>
        <begin position="1"/>
        <end position="31"/>
    </location>
</feature>
<feature type="compositionally biased region" description="Basic residues" evidence="6">
    <location>
        <begin position="1"/>
        <end position="22"/>
    </location>
</feature>
<dbReference type="InterPro" id="IPR022856">
    <property type="entry name" value="Ribosomal_eL21_arc"/>
</dbReference>
<evidence type="ECO:0000256" key="5">
    <source>
        <dbReference type="HAMAP-Rule" id="MF_00369"/>
    </source>
</evidence>
<dbReference type="GO" id="GO:0005840">
    <property type="term" value="C:ribosome"/>
    <property type="evidence" value="ECO:0007669"/>
    <property type="project" value="UniProtKB-KW"/>
</dbReference>
<comment type="similarity">
    <text evidence="1 5">Belongs to the eukaryotic ribosomal protein eL21 family.</text>
</comment>
<dbReference type="NCBIfam" id="NF003303">
    <property type="entry name" value="PRK04306.1"/>
    <property type="match status" value="1"/>
</dbReference>
<name>A0A166DV49_9EURY</name>
<dbReference type="HAMAP" id="MF_00369">
    <property type="entry name" value="Ribosomal_eL21"/>
    <property type="match status" value="1"/>
</dbReference>
<dbReference type="Pfam" id="PF01157">
    <property type="entry name" value="Ribosomal_L21e"/>
    <property type="match status" value="1"/>
</dbReference>
<comment type="caution">
    <text evidence="7">The sequence shown here is derived from an EMBL/GenBank/DDBJ whole genome shotgun (WGS) entry which is preliminary data.</text>
</comment>
<dbReference type="PANTHER" id="PTHR20981">
    <property type="entry name" value="60S RIBOSOMAL PROTEIN L21"/>
    <property type="match status" value="1"/>
</dbReference>
<evidence type="ECO:0000256" key="2">
    <source>
        <dbReference type="ARBA" id="ARBA00022980"/>
    </source>
</evidence>
<accession>A0A166DV49</accession>
<keyword evidence="3 5" id="KW-0687">Ribonucleoprotein</keyword>
<organism evidence="7 8">
    <name type="scientific">Methanobrevibacter curvatus</name>
    <dbReference type="NCBI Taxonomy" id="49547"/>
    <lineage>
        <taxon>Archaea</taxon>
        <taxon>Methanobacteriati</taxon>
        <taxon>Methanobacteriota</taxon>
        <taxon>Methanomada group</taxon>
        <taxon>Methanobacteria</taxon>
        <taxon>Methanobacteriales</taxon>
        <taxon>Methanobacteriaceae</taxon>
        <taxon>Methanobrevibacter</taxon>
    </lineage>
</organism>
<protein>
    <recommendedName>
        <fullName evidence="4 5">Large ribosomal subunit protein eL21</fullName>
    </recommendedName>
</protein>
<gene>
    <name evidence="5" type="primary">rpl21e</name>
    <name evidence="7" type="ORF">MBCUR_01590</name>
</gene>
<keyword evidence="8" id="KW-1185">Reference proteome</keyword>
<dbReference type="STRING" id="49547.MBCUR_01590"/>
<dbReference type="SUPFAM" id="SSF50104">
    <property type="entry name" value="Translation proteins SH3-like domain"/>
    <property type="match status" value="1"/>
</dbReference>
<evidence type="ECO:0000256" key="1">
    <source>
        <dbReference type="ARBA" id="ARBA00008427"/>
    </source>
</evidence>
<reference evidence="7 8" key="1">
    <citation type="submission" date="2016-04" db="EMBL/GenBank/DDBJ databases">
        <title>Genome sequence of Methanobrevibacter curvatus DSM 11111.</title>
        <authorList>
            <person name="Poehlein A."/>
            <person name="Seedorf H."/>
            <person name="Daniel R."/>
        </authorList>
    </citation>
    <scope>NUCLEOTIDE SEQUENCE [LARGE SCALE GENOMIC DNA]</scope>
    <source>
        <strain evidence="7 8">DSM 11111</strain>
    </source>
</reference>
<dbReference type="GO" id="GO:1990904">
    <property type="term" value="C:ribonucleoprotein complex"/>
    <property type="evidence" value="ECO:0007669"/>
    <property type="project" value="UniProtKB-KW"/>
</dbReference>